<evidence type="ECO:0000256" key="4">
    <source>
        <dbReference type="ARBA" id="ARBA00022801"/>
    </source>
</evidence>
<organism evidence="8 9">
    <name type="scientific">Escherichia coli O145:H28 (strain RM12581)</name>
    <dbReference type="NCBI Taxonomy" id="1248823"/>
    <lineage>
        <taxon>Bacteria</taxon>
        <taxon>Pseudomonadati</taxon>
        <taxon>Pseudomonadota</taxon>
        <taxon>Gammaproteobacteria</taxon>
        <taxon>Enterobacterales</taxon>
        <taxon>Enterobacteriaceae</taxon>
        <taxon>Escherichia</taxon>
    </lineage>
</organism>
<keyword evidence="5" id="KW-0175">Coiled coil</keyword>
<sequence length="673" mass="72449">MRFFSYNPAHPVTIMNRCGGFFYFQEADVTLKRACSLLTVKSFSEDERVITGIASTPSPDRDGDILEPEGAEFGSTIPFLWQHDHSRPVGQCTVRRVREGLEITAMLVKPEPGMPSQMAARLDEAWAAIKTGLVRGLSVGFRPHEYTYLDGGGLHFLRWELMEVSAVTVPANAECTIRTIKSFGSPFSAASGNRRPVVKIASSAGASAQSITSFHKEKSAMNTGEQIKSFENKRAALAASLEEIMNKAAEEGRTLDVEEEEHYDNTAAEIRQVDAHLKRLRELETSKAATAQPVKQAGNGNVATVASAPVIRVEQKLEKGIGFARFAKSLAAAKGVRSEALEVARRQYPDDSRLHHVLKSAVGAGTTTDPQWAGSLSEYQEYAQDFIDYLRPQTIIGRFGQGGIPALRLVPFNIREHAQVSGGAAGWVGEGKARPLTKFDFESITFSHAKVSAIAVLTEELIRFSSPAADALVRNALAEAVVARLDTDFVDPKKAAVADVSPASITHDVKGTASTGNPDADAEAAFGQFVTANLQPTGAVWLMSSTNALALSMRKNALGQKEYPDMTLLGGTFQGLPVIVSQYVGDQLVLVNAPDIYLADDGGVAVDMSREASLEMQSEPGGDSTTPSPVELVSMFQTGSVAIRAERWINWRRRRTAAVAVITGVNYGSASGG</sequence>
<proteinExistence type="predicted"/>
<dbReference type="AlphaFoldDB" id="A0ABC7ZQL1"/>
<evidence type="ECO:0000256" key="3">
    <source>
        <dbReference type="ARBA" id="ARBA00022670"/>
    </source>
</evidence>
<evidence type="ECO:0000256" key="1">
    <source>
        <dbReference type="ARBA" id="ARBA00004328"/>
    </source>
</evidence>
<dbReference type="GO" id="GO:0006508">
    <property type="term" value="P:proteolysis"/>
    <property type="evidence" value="ECO:0007669"/>
    <property type="project" value="UniProtKB-KW"/>
</dbReference>
<keyword evidence="2" id="KW-1188">Viral release from host cell</keyword>
<evidence type="ECO:0000256" key="2">
    <source>
        <dbReference type="ARBA" id="ARBA00022612"/>
    </source>
</evidence>
<dbReference type="InterPro" id="IPR054613">
    <property type="entry name" value="Peptidase_S78_dom"/>
</dbReference>
<keyword evidence="3" id="KW-0645">Protease</keyword>
<dbReference type="Gene3D" id="3.30.2400.10">
    <property type="entry name" value="Major capsid protein gp5"/>
    <property type="match status" value="1"/>
</dbReference>
<feature type="coiled-coil region" evidence="5">
    <location>
        <begin position="227"/>
        <end position="261"/>
    </location>
</feature>
<dbReference type="GO" id="GO:0008233">
    <property type="term" value="F:peptidase activity"/>
    <property type="evidence" value="ECO:0007669"/>
    <property type="project" value="UniProtKB-KW"/>
</dbReference>
<dbReference type="NCBIfam" id="TIGR01554">
    <property type="entry name" value="major_cap_HK97"/>
    <property type="match status" value="1"/>
</dbReference>
<dbReference type="SUPFAM" id="SSF56563">
    <property type="entry name" value="Major capsid protein gp5"/>
    <property type="match status" value="1"/>
</dbReference>
<dbReference type="Pfam" id="PF04586">
    <property type="entry name" value="Peptidase_S78"/>
    <property type="match status" value="1"/>
</dbReference>
<dbReference type="Pfam" id="PF05065">
    <property type="entry name" value="Phage_capsid"/>
    <property type="match status" value="1"/>
</dbReference>
<keyword evidence="4" id="KW-0378">Hydrolase</keyword>
<dbReference type="Gene3D" id="3.30.2320.10">
    <property type="entry name" value="hypothetical protein PF0899 domain"/>
    <property type="match status" value="1"/>
</dbReference>
<evidence type="ECO:0000313" key="8">
    <source>
        <dbReference type="EMBL" id="AHY70152.1"/>
    </source>
</evidence>
<feature type="domain" description="Phage capsid-like C-terminal" evidence="7">
    <location>
        <begin position="415"/>
        <end position="663"/>
    </location>
</feature>
<dbReference type="InterPro" id="IPR024455">
    <property type="entry name" value="Phage_capsid"/>
</dbReference>
<gene>
    <name evidence="8" type="ORF">ECRM12581_8110</name>
</gene>
<evidence type="ECO:0000313" key="9">
    <source>
        <dbReference type="Proteomes" id="UP000025231"/>
    </source>
</evidence>
<evidence type="ECO:0000256" key="5">
    <source>
        <dbReference type="SAM" id="Coils"/>
    </source>
</evidence>
<evidence type="ECO:0000259" key="6">
    <source>
        <dbReference type="Pfam" id="PF04586"/>
    </source>
</evidence>
<comment type="subcellular location">
    <subcellularLocation>
        <location evidence="1">Virion</location>
    </subcellularLocation>
</comment>
<dbReference type="Proteomes" id="UP000025231">
    <property type="component" value="Chromosome"/>
</dbReference>
<accession>A0ABC7ZQL1</accession>
<name>A0ABC7ZQL1_ECOLR</name>
<evidence type="ECO:0000259" key="7">
    <source>
        <dbReference type="Pfam" id="PF05065"/>
    </source>
</evidence>
<reference evidence="8 9" key="1">
    <citation type="journal article" date="2014" name="Genome Announc.">
        <title>Complete Genome Sequences of Two Escherichia coli O145:H28 Outbreak Strains of Food Origin.</title>
        <authorList>
            <person name="Cooper K.K."/>
            <person name="Mandrell R.E."/>
            <person name="Louie J.W."/>
            <person name="Korlach J."/>
            <person name="Clark T.A."/>
            <person name="Parker C.T."/>
            <person name="Huynh S."/>
            <person name="Chain P.S."/>
            <person name="Ahmed S."/>
            <person name="Carter M.Q."/>
        </authorList>
    </citation>
    <scope>NUCLEOTIDE SEQUENCE [LARGE SCALE GENOMIC DNA]</scope>
    <source>
        <strain evidence="8 9">RM12581</strain>
    </source>
</reference>
<dbReference type="EMBL" id="CP007136">
    <property type="protein sequence ID" value="AHY70152.1"/>
    <property type="molecule type" value="Genomic_DNA"/>
</dbReference>
<protein>
    <submittedName>
        <fullName evidence="8">Phage capsid and scaffold protein</fullName>
    </submittedName>
</protein>
<feature type="domain" description="Prohead serine protease" evidence="6">
    <location>
        <begin position="76"/>
        <end position="181"/>
    </location>
</feature>
<dbReference type="InterPro" id="IPR054612">
    <property type="entry name" value="Phage_capsid-like_C"/>
</dbReference>